<protein>
    <submittedName>
        <fullName evidence="3">Uncharacterized protein LOC108628762</fullName>
    </submittedName>
</protein>
<dbReference type="InterPro" id="IPR013240">
    <property type="entry name" value="DNA-dir_RNA_pol1_su_RPA34"/>
</dbReference>
<evidence type="ECO:0000256" key="1">
    <source>
        <dbReference type="SAM" id="MobiDB-lite"/>
    </source>
</evidence>
<dbReference type="Proteomes" id="UP000694925">
    <property type="component" value="Unplaced"/>
</dbReference>
<dbReference type="GeneID" id="108628762"/>
<feature type="region of interest" description="Disordered" evidence="1">
    <location>
        <begin position="53"/>
        <end position="72"/>
    </location>
</feature>
<keyword evidence="2" id="KW-1185">Reference proteome</keyword>
<dbReference type="AlphaFoldDB" id="A0AAJ7J727"/>
<name>A0AAJ7J727_9HYME</name>
<evidence type="ECO:0000313" key="2">
    <source>
        <dbReference type="Proteomes" id="UP000694925"/>
    </source>
</evidence>
<organism evidence="2 3">
    <name type="scientific">Ceratina calcarata</name>
    <dbReference type="NCBI Taxonomy" id="156304"/>
    <lineage>
        <taxon>Eukaryota</taxon>
        <taxon>Metazoa</taxon>
        <taxon>Ecdysozoa</taxon>
        <taxon>Arthropoda</taxon>
        <taxon>Hexapoda</taxon>
        <taxon>Insecta</taxon>
        <taxon>Pterygota</taxon>
        <taxon>Neoptera</taxon>
        <taxon>Endopterygota</taxon>
        <taxon>Hymenoptera</taxon>
        <taxon>Apocrita</taxon>
        <taxon>Aculeata</taxon>
        <taxon>Apoidea</taxon>
        <taxon>Anthophila</taxon>
        <taxon>Apidae</taxon>
        <taxon>Ceratina</taxon>
        <taxon>Zadontomerus</taxon>
    </lineage>
</organism>
<dbReference type="GO" id="GO:0006360">
    <property type="term" value="P:transcription by RNA polymerase I"/>
    <property type="evidence" value="ECO:0007669"/>
    <property type="project" value="InterPro"/>
</dbReference>
<proteinExistence type="predicted"/>
<gene>
    <name evidence="3" type="primary">LOC108628762</name>
</gene>
<evidence type="ECO:0000313" key="3">
    <source>
        <dbReference type="RefSeq" id="XP_017886399.1"/>
    </source>
</evidence>
<dbReference type="RefSeq" id="XP_017886399.1">
    <property type="nucleotide sequence ID" value="XM_018030910.2"/>
</dbReference>
<reference evidence="3" key="1">
    <citation type="submission" date="2025-08" db="UniProtKB">
        <authorList>
            <consortium name="RefSeq"/>
        </authorList>
    </citation>
    <scope>IDENTIFICATION</scope>
    <source>
        <tissue evidence="3">Whole body</tissue>
    </source>
</reference>
<accession>A0AAJ7J727</accession>
<dbReference type="Pfam" id="PF08208">
    <property type="entry name" value="RNA_polI_A34"/>
    <property type="match status" value="1"/>
</dbReference>
<dbReference type="KEGG" id="ccal:108628762"/>
<sequence>MDCSNINDIDIEDSLTNLNTQLNKSMVLMDTTETEILLPKSKRAIKINTKIQPPSPFNSTPVSRKSILKKDGKRNTTEIQQNVENNMKTLNETDNNNTTSINILSTTRPQNINELVEGENLIIESTDSTFTLEDLSDNEDVWIMDIPRTIDPIELKGQTLTFGEKSKFKVKDEKYCAVNHEVKSNVTCIFNTNSVKSRYKAVNVKPVGTIGVRKKLSSVSKTKSMQIENYSVPFPKNLRTRHPLFGVSYEGKTRKVQ</sequence>
<feature type="compositionally biased region" description="Polar residues" evidence="1">
    <location>
        <begin position="53"/>
        <end position="63"/>
    </location>
</feature>